<name>A0A699JNV5_TANCI</name>
<protein>
    <submittedName>
        <fullName evidence="2">RNA-directed DNA polymerase, eukaryota, reverse transcriptase zinc-binding domain protein</fullName>
    </submittedName>
</protein>
<dbReference type="GO" id="GO:0003964">
    <property type="term" value="F:RNA-directed DNA polymerase activity"/>
    <property type="evidence" value="ECO:0007669"/>
    <property type="project" value="UniProtKB-KW"/>
</dbReference>
<keyword evidence="2" id="KW-0695">RNA-directed DNA polymerase</keyword>
<proteinExistence type="predicted"/>
<organism evidence="2">
    <name type="scientific">Tanacetum cinerariifolium</name>
    <name type="common">Dalmatian daisy</name>
    <name type="synonym">Chrysanthemum cinerariifolium</name>
    <dbReference type="NCBI Taxonomy" id="118510"/>
    <lineage>
        <taxon>Eukaryota</taxon>
        <taxon>Viridiplantae</taxon>
        <taxon>Streptophyta</taxon>
        <taxon>Embryophyta</taxon>
        <taxon>Tracheophyta</taxon>
        <taxon>Spermatophyta</taxon>
        <taxon>Magnoliopsida</taxon>
        <taxon>eudicotyledons</taxon>
        <taxon>Gunneridae</taxon>
        <taxon>Pentapetalae</taxon>
        <taxon>asterids</taxon>
        <taxon>campanulids</taxon>
        <taxon>Asterales</taxon>
        <taxon>Asteraceae</taxon>
        <taxon>Asteroideae</taxon>
        <taxon>Anthemideae</taxon>
        <taxon>Anthemidinae</taxon>
        <taxon>Tanacetum</taxon>
    </lineage>
</organism>
<gene>
    <name evidence="2" type="ORF">Tci_620872</name>
</gene>
<evidence type="ECO:0000256" key="1">
    <source>
        <dbReference type="SAM" id="MobiDB-lite"/>
    </source>
</evidence>
<reference evidence="2" key="1">
    <citation type="journal article" date="2019" name="Sci. Rep.">
        <title>Draft genome of Tanacetum cinerariifolium, the natural source of mosquito coil.</title>
        <authorList>
            <person name="Yamashiro T."/>
            <person name="Shiraishi A."/>
            <person name="Satake H."/>
            <person name="Nakayama K."/>
        </authorList>
    </citation>
    <scope>NUCLEOTIDE SEQUENCE</scope>
</reference>
<sequence length="200" mass="22884">MHNILKKNNDKSNDNEGYVEQSKVDDRSNGKGNDVQMEDKENRVNEGFVGYLNGKGRIGFARVLVEIDAEKEIKDRIEIVYKGRNITEGTRKVEDVEILPSAIEIKEWNRHMKRYYKDRKELIDVIDEMKSEDVVDDDNRAGNVSIRNEVDGIRGPWAIAGDFNVKLVVNEHSNGSSSFSNDMKKFQECTAEVEIKDITS</sequence>
<feature type="region of interest" description="Disordered" evidence="1">
    <location>
        <begin position="1"/>
        <end position="40"/>
    </location>
</feature>
<keyword evidence="2" id="KW-0548">Nucleotidyltransferase</keyword>
<dbReference type="EMBL" id="BKCJ010432930">
    <property type="protein sequence ID" value="GFA48900.1"/>
    <property type="molecule type" value="Genomic_DNA"/>
</dbReference>
<keyword evidence="2" id="KW-0808">Transferase</keyword>
<accession>A0A699JNV5</accession>
<evidence type="ECO:0000313" key="2">
    <source>
        <dbReference type="EMBL" id="GFA48900.1"/>
    </source>
</evidence>
<comment type="caution">
    <text evidence="2">The sequence shown here is derived from an EMBL/GenBank/DDBJ whole genome shotgun (WGS) entry which is preliminary data.</text>
</comment>
<dbReference type="AlphaFoldDB" id="A0A699JNV5"/>